<evidence type="ECO:0000256" key="5">
    <source>
        <dbReference type="ARBA" id="ARBA00023002"/>
    </source>
</evidence>
<reference evidence="13 14" key="1">
    <citation type="submission" date="2019-08" db="EMBL/GenBank/DDBJ databases">
        <title>Prosopis cineraria nodule microbiome.</title>
        <authorList>
            <person name="Ali R."/>
            <person name="Chaluvadi S.R."/>
            <person name="Wang X."/>
        </authorList>
    </citation>
    <scope>NUCLEOTIDE SEQUENCE [LARGE SCALE GENOMIC DNA]</scope>
    <source>
        <strain evidence="13 14">BG7</strain>
    </source>
</reference>
<dbReference type="SUPFAM" id="SSF51735">
    <property type="entry name" value="NAD(P)-binding Rossmann-fold domains"/>
    <property type="match status" value="1"/>
</dbReference>
<comment type="pathway">
    <text evidence="1">Nucleotide-sugar biosynthesis; UDP-alpha-D-glucuronate biosynthesis; UDP-alpha-D-glucuronate from UDP-alpha-D-glucose: step 1/1.</text>
</comment>
<feature type="binding site" evidence="11">
    <location>
        <position position="86"/>
    </location>
    <ligand>
        <name>NAD(+)</name>
        <dbReference type="ChEBI" id="CHEBI:57540"/>
    </ligand>
</feature>
<evidence type="ECO:0000256" key="10">
    <source>
        <dbReference type="PIRSR" id="PIRSR500134-2"/>
    </source>
</evidence>
<dbReference type="InterPro" id="IPR036220">
    <property type="entry name" value="UDP-Glc/GDP-Man_DH_C_sf"/>
</dbReference>
<protein>
    <recommendedName>
        <fullName evidence="4 8">UDP-glucose 6-dehydrogenase</fullName>
        <ecNumber evidence="3 8">1.1.1.22</ecNumber>
    </recommendedName>
</protein>
<gene>
    <name evidence="13" type="ORF">FZ934_14285</name>
</gene>
<dbReference type="EC" id="1.1.1.22" evidence="3 8"/>
<dbReference type="PANTHER" id="PTHR43750:SF3">
    <property type="entry name" value="UDP-GLUCOSE 6-DEHYDROGENASE TUAD"/>
    <property type="match status" value="1"/>
</dbReference>
<dbReference type="SUPFAM" id="SSF48179">
    <property type="entry name" value="6-phosphogluconate dehydrogenase C-terminal domain-like"/>
    <property type="match status" value="1"/>
</dbReference>
<dbReference type="InterPro" id="IPR036291">
    <property type="entry name" value="NAD(P)-bd_dom_sf"/>
</dbReference>
<feature type="binding site" evidence="10">
    <location>
        <position position="260"/>
    </location>
    <ligand>
        <name>substrate</name>
    </ligand>
</feature>
<feature type="binding site" evidence="10">
    <location>
        <position position="207"/>
    </location>
    <ligand>
        <name>substrate</name>
    </ligand>
</feature>
<evidence type="ECO:0000256" key="4">
    <source>
        <dbReference type="ARBA" id="ARBA00015132"/>
    </source>
</evidence>
<dbReference type="InterPro" id="IPR028357">
    <property type="entry name" value="UDPglc_DH_bac"/>
</dbReference>
<dbReference type="GO" id="GO:0051287">
    <property type="term" value="F:NAD binding"/>
    <property type="evidence" value="ECO:0007669"/>
    <property type="project" value="InterPro"/>
</dbReference>
<dbReference type="PROSITE" id="PS51257">
    <property type="entry name" value="PROKAR_LIPOPROTEIN"/>
    <property type="match status" value="1"/>
</dbReference>
<dbReference type="InterPro" id="IPR008927">
    <property type="entry name" value="6-PGluconate_DH-like_C_sf"/>
</dbReference>
<evidence type="ECO:0000259" key="12">
    <source>
        <dbReference type="SMART" id="SM00984"/>
    </source>
</evidence>
<dbReference type="AlphaFoldDB" id="A0A5Q0C7L2"/>
<name>A0A5Q0C7L2_9HYPH</name>
<dbReference type="InterPro" id="IPR001732">
    <property type="entry name" value="UDP-Glc/GDP-Man_DH_N"/>
</dbReference>
<proteinExistence type="inferred from homology"/>
<dbReference type="NCBIfam" id="TIGR03026">
    <property type="entry name" value="NDP-sugDHase"/>
    <property type="match status" value="1"/>
</dbReference>
<dbReference type="SUPFAM" id="SSF52413">
    <property type="entry name" value="UDP-glucose/GDP-mannose dehydrogenase C-terminal domain"/>
    <property type="match status" value="1"/>
</dbReference>
<dbReference type="InterPro" id="IPR014027">
    <property type="entry name" value="UDP-Glc/GDP-Man_DH_C"/>
</dbReference>
<feature type="domain" description="UDP-glucose/GDP-mannose dehydrogenase C-terminal" evidence="12">
    <location>
        <begin position="317"/>
        <end position="418"/>
    </location>
</feature>
<dbReference type="OrthoDB" id="9803238at2"/>
<feature type="binding site" evidence="11">
    <location>
        <position position="35"/>
    </location>
    <ligand>
        <name>NAD(+)</name>
        <dbReference type="ChEBI" id="CHEBI:57540"/>
    </ligand>
</feature>
<organism evidence="13 14">
    <name type="scientific">Rhizobium grahamii</name>
    <dbReference type="NCBI Taxonomy" id="1120045"/>
    <lineage>
        <taxon>Bacteria</taxon>
        <taxon>Pseudomonadati</taxon>
        <taxon>Pseudomonadota</taxon>
        <taxon>Alphaproteobacteria</taxon>
        <taxon>Hyphomicrobiales</taxon>
        <taxon>Rhizobiaceae</taxon>
        <taxon>Rhizobium/Agrobacterium group</taxon>
        <taxon>Rhizobium</taxon>
    </lineage>
</organism>
<feature type="active site" description="Nucleophile" evidence="9">
    <location>
        <position position="263"/>
    </location>
</feature>
<comment type="similarity">
    <text evidence="2 8">Belongs to the UDP-glucose/GDP-mannose dehydrogenase family.</text>
</comment>
<evidence type="ECO:0000256" key="1">
    <source>
        <dbReference type="ARBA" id="ARBA00004701"/>
    </source>
</evidence>
<dbReference type="Pfam" id="PF03721">
    <property type="entry name" value="UDPG_MGDP_dh_N"/>
    <property type="match status" value="1"/>
</dbReference>
<evidence type="ECO:0000256" key="11">
    <source>
        <dbReference type="PIRSR" id="PIRSR500134-3"/>
    </source>
</evidence>
<dbReference type="RefSeq" id="WP_153271597.1">
    <property type="nucleotide sequence ID" value="NZ_CP043498.1"/>
</dbReference>
<feature type="binding site" evidence="11">
    <location>
        <position position="266"/>
    </location>
    <ligand>
        <name>NAD(+)</name>
        <dbReference type="ChEBI" id="CHEBI:57540"/>
    </ligand>
</feature>
<feature type="binding site" evidence="11">
    <location>
        <position position="155"/>
    </location>
    <ligand>
        <name>NAD(+)</name>
        <dbReference type="ChEBI" id="CHEBI:57540"/>
    </ligand>
</feature>
<dbReference type="GO" id="GO:0003979">
    <property type="term" value="F:UDP-glucose 6-dehydrogenase activity"/>
    <property type="evidence" value="ECO:0007669"/>
    <property type="project" value="UniProtKB-EC"/>
</dbReference>
<dbReference type="UniPathway" id="UPA00038">
    <property type="reaction ID" value="UER00491"/>
</dbReference>
<evidence type="ECO:0000256" key="7">
    <source>
        <dbReference type="ARBA" id="ARBA00047473"/>
    </source>
</evidence>
<dbReference type="InterPro" id="IPR017476">
    <property type="entry name" value="UDP-Glc/GDP-Man"/>
</dbReference>
<feature type="binding site" evidence="11">
    <location>
        <position position="122"/>
    </location>
    <ligand>
        <name>NAD(+)</name>
        <dbReference type="ChEBI" id="CHEBI:57540"/>
    </ligand>
</feature>
<dbReference type="PIRSF" id="PIRSF500134">
    <property type="entry name" value="UDPglc_DH_bac"/>
    <property type="match status" value="1"/>
</dbReference>
<keyword evidence="6 8" id="KW-0520">NAD</keyword>
<feature type="binding site" evidence="11">
    <location>
        <position position="30"/>
    </location>
    <ligand>
        <name>NAD(+)</name>
        <dbReference type="ChEBI" id="CHEBI:57540"/>
    </ligand>
</feature>
<dbReference type="Proteomes" id="UP000326881">
    <property type="component" value="Chromosome"/>
</dbReference>
<dbReference type="KEGG" id="rgr:FZ934_14285"/>
<feature type="binding site" evidence="11">
    <location>
        <position position="331"/>
    </location>
    <ligand>
        <name>NAD(+)</name>
        <dbReference type="ChEBI" id="CHEBI:57540"/>
    </ligand>
</feature>
<evidence type="ECO:0000256" key="3">
    <source>
        <dbReference type="ARBA" id="ARBA00012954"/>
    </source>
</evidence>
<dbReference type="Pfam" id="PF03720">
    <property type="entry name" value="UDPG_MGDP_dh_C"/>
    <property type="match status" value="1"/>
</dbReference>
<evidence type="ECO:0000256" key="9">
    <source>
        <dbReference type="PIRSR" id="PIRSR500134-1"/>
    </source>
</evidence>
<evidence type="ECO:0000256" key="8">
    <source>
        <dbReference type="PIRNR" id="PIRNR000124"/>
    </source>
</evidence>
<dbReference type="Gene3D" id="3.40.50.720">
    <property type="entry name" value="NAD(P)-binding Rossmann-like Domain"/>
    <property type="match status" value="2"/>
</dbReference>
<dbReference type="PIRSF" id="PIRSF000124">
    <property type="entry name" value="UDPglc_GDPman_dh"/>
    <property type="match status" value="1"/>
</dbReference>
<keyword evidence="5 8" id="KW-0560">Oxidoreductase</keyword>
<dbReference type="SMART" id="SM00984">
    <property type="entry name" value="UDPG_MGDP_dh_C"/>
    <property type="match status" value="1"/>
</dbReference>
<dbReference type="InterPro" id="IPR014026">
    <property type="entry name" value="UDP-Glc/GDP-Man_DH_dimer"/>
</dbReference>
<evidence type="ECO:0000313" key="14">
    <source>
        <dbReference type="Proteomes" id="UP000326881"/>
    </source>
</evidence>
<dbReference type="Gene3D" id="1.20.5.100">
    <property type="entry name" value="Cytochrome c1, transmembrane anchor, C-terminal"/>
    <property type="match status" value="1"/>
</dbReference>
<evidence type="ECO:0000256" key="2">
    <source>
        <dbReference type="ARBA" id="ARBA00006601"/>
    </source>
</evidence>
<dbReference type="PANTHER" id="PTHR43750">
    <property type="entry name" value="UDP-GLUCOSE 6-DEHYDROGENASE TUAD"/>
    <property type="match status" value="1"/>
</dbReference>
<keyword evidence="14" id="KW-1185">Reference proteome</keyword>
<evidence type="ECO:0000313" key="13">
    <source>
        <dbReference type="EMBL" id="QFY61472.1"/>
    </source>
</evidence>
<dbReference type="EMBL" id="CP043498">
    <property type="protein sequence ID" value="QFY61472.1"/>
    <property type="molecule type" value="Genomic_DNA"/>
</dbReference>
<sequence>MKVVIVGSGYVGLVSGACFSALGHSVVCVDSNEQKIETLKAGGVPIYEPGLGALIKTNIEQNRLAFSCDLEGAMKGADFVFIAVGTPTRQGGSEADLTSVYSVASAIALTADDGIIIVTKSTVPVGTGEALEGIVRAARPDLVFAVVSNPEFLKEGSAIEDFMKPDRVVVGCDLPWAGEKMKALYEPLRAMGVTILHTGRNAAEVIKYAANAFLAIKISFINEIADFCEAVGADVAEVADGLGKDKRIGRAFLNPGPGYGGSCFPKDTLALLATAQSHAVNLRVVESSISANDARKRGMGNRVVRALGQSVRGKTIAVLGLTFKANTDDMREAPSLDIVTSLQRLGARVRVYDPKGMEQARQYLRDVDYTADPYQCATGADGIVVATEWKEFEHLDFVRLAALTKHAAIVDLRNILDVRKVEAAGFELHRIGSPRREKASVQQQTPRRLAVKADYYDESAQPNAANGAVRAGAPLPVAIPAQ</sequence>
<dbReference type="GO" id="GO:0006065">
    <property type="term" value="P:UDP-glucuronate biosynthetic process"/>
    <property type="evidence" value="ECO:0007669"/>
    <property type="project" value="UniProtKB-UniPathway"/>
</dbReference>
<feature type="binding site" evidence="10">
    <location>
        <begin position="152"/>
        <end position="155"/>
    </location>
    <ligand>
        <name>substrate</name>
    </ligand>
</feature>
<dbReference type="GO" id="GO:0000271">
    <property type="term" value="P:polysaccharide biosynthetic process"/>
    <property type="evidence" value="ECO:0007669"/>
    <property type="project" value="InterPro"/>
</dbReference>
<accession>A0A5Q0C7L2</accession>
<feature type="binding site" evidence="10">
    <location>
        <position position="324"/>
    </location>
    <ligand>
        <name>substrate</name>
    </ligand>
</feature>
<evidence type="ECO:0000256" key="6">
    <source>
        <dbReference type="ARBA" id="ARBA00023027"/>
    </source>
</evidence>
<feature type="binding site" evidence="10">
    <location>
        <begin position="252"/>
        <end position="256"/>
    </location>
    <ligand>
        <name>substrate</name>
    </ligand>
</feature>
<dbReference type="Pfam" id="PF00984">
    <property type="entry name" value="UDPG_MGDP_dh"/>
    <property type="match status" value="1"/>
</dbReference>
<comment type="catalytic activity">
    <reaction evidence="7 8">
        <text>UDP-alpha-D-glucose + 2 NAD(+) + H2O = UDP-alpha-D-glucuronate + 2 NADH + 3 H(+)</text>
        <dbReference type="Rhea" id="RHEA:23596"/>
        <dbReference type="ChEBI" id="CHEBI:15377"/>
        <dbReference type="ChEBI" id="CHEBI:15378"/>
        <dbReference type="ChEBI" id="CHEBI:57540"/>
        <dbReference type="ChEBI" id="CHEBI:57945"/>
        <dbReference type="ChEBI" id="CHEBI:58052"/>
        <dbReference type="ChEBI" id="CHEBI:58885"/>
        <dbReference type="EC" id="1.1.1.22"/>
    </reaction>
</comment>